<name>A0AAN6VL76_9PEZI</name>
<evidence type="ECO:0000256" key="4">
    <source>
        <dbReference type="PIRSR" id="PIRSR005739-1"/>
    </source>
</evidence>
<reference evidence="6" key="2">
    <citation type="submission" date="2023-05" db="EMBL/GenBank/DDBJ databases">
        <authorList>
            <consortium name="Lawrence Berkeley National Laboratory"/>
            <person name="Steindorff A."/>
            <person name="Hensen N."/>
            <person name="Bonometti L."/>
            <person name="Westerberg I."/>
            <person name="Brannstrom I.O."/>
            <person name="Guillou S."/>
            <person name="Cros-Aarteil S."/>
            <person name="Calhoun S."/>
            <person name="Haridas S."/>
            <person name="Kuo A."/>
            <person name="Mondo S."/>
            <person name="Pangilinan J."/>
            <person name="Riley R."/>
            <person name="Labutti K."/>
            <person name="Andreopoulos B."/>
            <person name="Lipzen A."/>
            <person name="Chen C."/>
            <person name="Yanf M."/>
            <person name="Daum C."/>
            <person name="Ng V."/>
            <person name="Clum A."/>
            <person name="Ohm R."/>
            <person name="Martin F."/>
            <person name="Silar P."/>
            <person name="Natvig D."/>
            <person name="Lalanne C."/>
            <person name="Gautier V."/>
            <person name="Ament-Velasquez S.L."/>
            <person name="Kruys A."/>
            <person name="Hutchinson M.I."/>
            <person name="Powell A.J."/>
            <person name="Barry K."/>
            <person name="Miller A.N."/>
            <person name="Grigoriev I.V."/>
            <person name="Debuchy R."/>
            <person name="Gladieux P."/>
            <person name="Thoren M.H."/>
            <person name="Johannesson H."/>
        </authorList>
    </citation>
    <scope>NUCLEOTIDE SEQUENCE</scope>
    <source>
        <strain evidence="6">CBS 538.74</strain>
    </source>
</reference>
<dbReference type="InterPro" id="IPR001077">
    <property type="entry name" value="COMT_C"/>
</dbReference>
<dbReference type="AlphaFoldDB" id="A0AAN6VL76"/>
<dbReference type="SUPFAM" id="SSF46785">
    <property type="entry name" value="Winged helix' DNA-binding domain"/>
    <property type="match status" value="1"/>
</dbReference>
<dbReference type="InterPro" id="IPR029063">
    <property type="entry name" value="SAM-dependent_MTases_sf"/>
</dbReference>
<dbReference type="Gene3D" id="3.40.50.150">
    <property type="entry name" value="Vaccinia Virus protein VP39"/>
    <property type="match status" value="1"/>
</dbReference>
<accession>A0AAN6VL76</accession>
<keyword evidence="2" id="KW-0808">Transferase</keyword>
<evidence type="ECO:0000256" key="1">
    <source>
        <dbReference type="ARBA" id="ARBA00022603"/>
    </source>
</evidence>
<proteinExistence type="predicted"/>
<protein>
    <submittedName>
        <fullName evidence="6">S-adenosyl-L-methionine-dependent methyltransferase</fullName>
    </submittedName>
</protein>
<keyword evidence="1 6" id="KW-0489">Methyltransferase</keyword>
<reference evidence="6" key="1">
    <citation type="journal article" date="2023" name="Mol. Phylogenet. Evol.">
        <title>Genome-scale phylogeny and comparative genomics of the fungal order Sordariales.</title>
        <authorList>
            <person name="Hensen N."/>
            <person name="Bonometti L."/>
            <person name="Westerberg I."/>
            <person name="Brannstrom I.O."/>
            <person name="Guillou S."/>
            <person name="Cros-Aarteil S."/>
            <person name="Calhoun S."/>
            <person name="Haridas S."/>
            <person name="Kuo A."/>
            <person name="Mondo S."/>
            <person name="Pangilinan J."/>
            <person name="Riley R."/>
            <person name="LaButti K."/>
            <person name="Andreopoulos B."/>
            <person name="Lipzen A."/>
            <person name="Chen C."/>
            <person name="Yan M."/>
            <person name="Daum C."/>
            <person name="Ng V."/>
            <person name="Clum A."/>
            <person name="Steindorff A."/>
            <person name="Ohm R.A."/>
            <person name="Martin F."/>
            <person name="Silar P."/>
            <person name="Natvig D.O."/>
            <person name="Lalanne C."/>
            <person name="Gautier V."/>
            <person name="Ament-Velasquez S.L."/>
            <person name="Kruys A."/>
            <person name="Hutchinson M.I."/>
            <person name="Powell A.J."/>
            <person name="Barry K."/>
            <person name="Miller A.N."/>
            <person name="Grigoriev I.V."/>
            <person name="Debuchy R."/>
            <person name="Gladieux P."/>
            <person name="Hiltunen Thoren M."/>
            <person name="Johannesson H."/>
        </authorList>
    </citation>
    <scope>NUCLEOTIDE SEQUENCE</scope>
    <source>
        <strain evidence="6">CBS 538.74</strain>
    </source>
</reference>
<keyword evidence="7" id="KW-1185">Reference proteome</keyword>
<dbReference type="InterPro" id="IPR036388">
    <property type="entry name" value="WH-like_DNA-bd_sf"/>
</dbReference>
<dbReference type="Pfam" id="PF00891">
    <property type="entry name" value="Methyltransf_2"/>
    <property type="match status" value="1"/>
</dbReference>
<dbReference type="InterPro" id="IPR036390">
    <property type="entry name" value="WH_DNA-bd_sf"/>
</dbReference>
<gene>
    <name evidence="6" type="ORF">C8A00DRAFT_33953</name>
</gene>
<dbReference type="PANTHER" id="PTHR43712:SF2">
    <property type="entry name" value="O-METHYLTRANSFERASE CICE"/>
    <property type="match status" value="1"/>
</dbReference>
<evidence type="ECO:0000313" key="7">
    <source>
        <dbReference type="Proteomes" id="UP001302745"/>
    </source>
</evidence>
<feature type="domain" description="O-methyltransferase C-terminal" evidence="5">
    <location>
        <begin position="242"/>
        <end position="387"/>
    </location>
</feature>
<dbReference type="Proteomes" id="UP001302745">
    <property type="component" value="Unassembled WGS sequence"/>
</dbReference>
<keyword evidence="3" id="KW-0949">S-adenosyl-L-methionine</keyword>
<dbReference type="GO" id="GO:0032259">
    <property type="term" value="P:methylation"/>
    <property type="evidence" value="ECO:0007669"/>
    <property type="project" value="UniProtKB-KW"/>
</dbReference>
<dbReference type="EMBL" id="MU856944">
    <property type="protein sequence ID" value="KAK4153329.1"/>
    <property type="molecule type" value="Genomic_DNA"/>
</dbReference>
<organism evidence="6 7">
    <name type="scientific">Chaetomidium leptoderma</name>
    <dbReference type="NCBI Taxonomy" id="669021"/>
    <lineage>
        <taxon>Eukaryota</taxon>
        <taxon>Fungi</taxon>
        <taxon>Dikarya</taxon>
        <taxon>Ascomycota</taxon>
        <taxon>Pezizomycotina</taxon>
        <taxon>Sordariomycetes</taxon>
        <taxon>Sordariomycetidae</taxon>
        <taxon>Sordariales</taxon>
        <taxon>Chaetomiaceae</taxon>
        <taxon>Chaetomidium</taxon>
    </lineage>
</organism>
<dbReference type="SUPFAM" id="SSF53335">
    <property type="entry name" value="S-adenosyl-L-methionine-dependent methyltransferases"/>
    <property type="match status" value="1"/>
</dbReference>
<sequence length="409" mass="44234">MAALADTLDALAQRLAAAAQGLRAGSLSLETDTMQRMGLIKGCSDVIDAVSLPKDKVLLWMPPFAHIAAIRLFIKWKGFENIPVGDGASISYSNLAAKLGADESLITRIARALVANGTLARVGADSVAHTDFSKILSTPNPIWAMVQLGFDNQLASFIAMPKYFDHFGIAAEPTDRLQTVLAFSEGRLGSTIWEINHSSEERLKVFMLAMAVIEDQMPPLGVYDLSWAADEAAKSPTDDRRALVVDVGGGKGQALKGILKATPGLVPHRNRCVLEDLHEVVEAARKAGDAELADVQMVAMDFFKEQPVKGALVYYMRRCLHDYSDEECVRMLQQISGAMAPDSKLLIVETLLGDQLSPFQAAMDIMMLTISGKERTREDFEDITGKAALKITKVCQVPGGSAVIECALA</sequence>
<evidence type="ECO:0000256" key="2">
    <source>
        <dbReference type="ARBA" id="ARBA00022679"/>
    </source>
</evidence>
<evidence type="ECO:0000259" key="5">
    <source>
        <dbReference type="Pfam" id="PF00891"/>
    </source>
</evidence>
<dbReference type="PROSITE" id="PS51683">
    <property type="entry name" value="SAM_OMT_II"/>
    <property type="match status" value="1"/>
</dbReference>
<evidence type="ECO:0000313" key="6">
    <source>
        <dbReference type="EMBL" id="KAK4153329.1"/>
    </source>
</evidence>
<dbReference type="PANTHER" id="PTHR43712">
    <property type="entry name" value="PUTATIVE (AFU_ORTHOLOGUE AFUA_4G14580)-RELATED"/>
    <property type="match status" value="1"/>
</dbReference>
<dbReference type="GO" id="GO:0008171">
    <property type="term" value="F:O-methyltransferase activity"/>
    <property type="evidence" value="ECO:0007669"/>
    <property type="project" value="InterPro"/>
</dbReference>
<feature type="active site" description="Proton acceptor" evidence="4">
    <location>
        <position position="321"/>
    </location>
</feature>
<dbReference type="InterPro" id="IPR016461">
    <property type="entry name" value="COMT-like"/>
</dbReference>
<dbReference type="Gene3D" id="1.10.10.10">
    <property type="entry name" value="Winged helix-like DNA-binding domain superfamily/Winged helix DNA-binding domain"/>
    <property type="match status" value="1"/>
</dbReference>
<comment type="caution">
    <text evidence="6">The sequence shown here is derived from an EMBL/GenBank/DDBJ whole genome shotgun (WGS) entry which is preliminary data.</text>
</comment>
<dbReference type="PIRSF" id="PIRSF005739">
    <property type="entry name" value="O-mtase"/>
    <property type="match status" value="1"/>
</dbReference>
<evidence type="ECO:0000256" key="3">
    <source>
        <dbReference type="ARBA" id="ARBA00022691"/>
    </source>
</evidence>